<accession>A0AAV3BID7</accession>
<reference evidence="1 2" key="1">
    <citation type="submission" date="2008-01" db="EMBL/GenBank/DDBJ databases">
        <title>Yersinia pestis Strain IP275 project at JCVI/TIGR.</title>
        <authorList>
            <person name="Ravel J."/>
            <person name="Eppinger M."/>
            <person name="Fricke W.F."/>
            <person name="Rosovitz M."/>
            <person name="Lindler L.E."/>
            <person name="Bearden S."/>
            <person name="Shriefer M."/>
        </authorList>
    </citation>
    <scope>NUCLEOTIDE SEQUENCE [LARGE SCALE GENOMIC DNA]</scope>
    <source>
        <strain evidence="1 2">IP275</strain>
    </source>
</reference>
<name>A0AAV3BID7_YERPE</name>
<evidence type="ECO:0000313" key="2">
    <source>
        <dbReference type="Proteomes" id="UP000004430"/>
    </source>
</evidence>
<dbReference type="RefSeq" id="WP_002209601.1">
    <property type="nucleotide sequence ID" value="NZ_AAOS02000005.1"/>
</dbReference>
<dbReference type="EMBL" id="AAOS02000005">
    <property type="protein sequence ID" value="EDR33727.1"/>
    <property type="molecule type" value="Genomic_DNA"/>
</dbReference>
<sequence>MYLPKLTLLFAKQAFIKIIICKNNSVPTYIQAIWSAKFQPITAQQAIPQQTLLQQTIQITDNREQA</sequence>
<dbReference type="GeneID" id="57974668"/>
<dbReference type="AlphaFoldDB" id="A0AAV3BID7"/>
<dbReference type="Proteomes" id="UP000004430">
    <property type="component" value="Unassembled WGS sequence"/>
</dbReference>
<reference evidence="1 2" key="2">
    <citation type="submission" date="2010-03" db="EMBL/GenBank/DDBJ databases">
        <authorList>
            <person name="Payne S.H."/>
            <person name="Sutton G.G."/>
        </authorList>
    </citation>
    <scope>NUCLEOTIDE SEQUENCE [LARGE SCALE GENOMIC DNA]</scope>
    <source>
        <strain evidence="1 2">IP275</strain>
    </source>
</reference>
<evidence type="ECO:0000313" key="1">
    <source>
        <dbReference type="EMBL" id="EDR33727.1"/>
    </source>
</evidence>
<protein>
    <submittedName>
        <fullName evidence="1">Uncharacterized protein</fullName>
    </submittedName>
</protein>
<organism evidence="1 2">
    <name type="scientific">Yersinia pestis biovar Orientalis str. IP275</name>
    <dbReference type="NCBI Taxonomy" id="373665"/>
    <lineage>
        <taxon>Bacteria</taxon>
        <taxon>Pseudomonadati</taxon>
        <taxon>Pseudomonadota</taxon>
        <taxon>Gammaproteobacteria</taxon>
        <taxon>Enterobacterales</taxon>
        <taxon>Yersiniaceae</taxon>
        <taxon>Yersinia</taxon>
    </lineage>
</organism>
<comment type="caution">
    <text evidence="1">The sequence shown here is derived from an EMBL/GenBank/DDBJ whole genome shotgun (WGS) entry which is preliminary data.</text>
</comment>
<proteinExistence type="predicted"/>
<gene>
    <name evidence="1" type="ORF">YPIP275_4609</name>
</gene>